<proteinExistence type="predicted"/>
<evidence type="ECO:0000313" key="3">
    <source>
        <dbReference type="Proteomes" id="UP001239795"/>
    </source>
</evidence>
<evidence type="ECO:0000313" key="2">
    <source>
        <dbReference type="EMBL" id="KAK1454875.1"/>
    </source>
</evidence>
<protein>
    <submittedName>
        <fullName evidence="2">Uncharacterized protein</fullName>
    </submittedName>
</protein>
<accession>A0AAI9UE97</accession>
<dbReference type="EMBL" id="MLGG01000024">
    <property type="protein sequence ID" value="KAK1454875.1"/>
    <property type="molecule type" value="Genomic_DNA"/>
</dbReference>
<sequence>MGNRIRQRRSENSISRGLGSPHPMIGPPRAGLPSVLRTGYVVSRWASVDLRIQVVVPVCDRVSVCASMPLRTFCPVCEHDAFVITWSLDQTRKVPGFLDCSTSIPLQIFYLAR</sequence>
<keyword evidence="3" id="KW-1185">Reference proteome</keyword>
<organism evidence="2 3">
    <name type="scientific">Colletotrichum melonis</name>
    <dbReference type="NCBI Taxonomy" id="1209925"/>
    <lineage>
        <taxon>Eukaryota</taxon>
        <taxon>Fungi</taxon>
        <taxon>Dikarya</taxon>
        <taxon>Ascomycota</taxon>
        <taxon>Pezizomycotina</taxon>
        <taxon>Sordariomycetes</taxon>
        <taxon>Hypocreomycetidae</taxon>
        <taxon>Glomerellales</taxon>
        <taxon>Glomerellaceae</taxon>
        <taxon>Colletotrichum</taxon>
        <taxon>Colletotrichum acutatum species complex</taxon>
    </lineage>
</organism>
<reference evidence="2 3" key="1">
    <citation type="submission" date="2016-10" db="EMBL/GenBank/DDBJ databases">
        <title>The genome sequence of Colletotrichum fioriniae PJ7.</title>
        <authorList>
            <person name="Baroncelli R."/>
        </authorList>
    </citation>
    <scope>NUCLEOTIDE SEQUENCE [LARGE SCALE GENOMIC DNA]</scope>
    <source>
        <strain evidence="2">Col 31</strain>
    </source>
</reference>
<gene>
    <name evidence="2" type="ORF">CMEL01_03635</name>
</gene>
<dbReference type="Proteomes" id="UP001239795">
    <property type="component" value="Unassembled WGS sequence"/>
</dbReference>
<name>A0AAI9UE97_9PEZI</name>
<dbReference type="AlphaFoldDB" id="A0AAI9UE97"/>
<comment type="caution">
    <text evidence="2">The sequence shown here is derived from an EMBL/GenBank/DDBJ whole genome shotgun (WGS) entry which is preliminary data.</text>
</comment>
<evidence type="ECO:0000256" key="1">
    <source>
        <dbReference type="SAM" id="MobiDB-lite"/>
    </source>
</evidence>
<feature type="region of interest" description="Disordered" evidence="1">
    <location>
        <begin position="1"/>
        <end position="30"/>
    </location>
</feature>